<feature type="compositionally biased region" description="Basic and acidic residues" evidence="1">
    <location>
        <begin position="211"/>
        <end position="225"/>
    </location>
</feature>
<dbReference type="Proteomes" id="UP000316621">
    <property type="component" value="Chromosome 5"/>
</dbReference>
<feature type="compositionally biased region" description="Low complexity" evidence="1">
    <location>
        <begin position="27"/>
        <end position="41"/>
    </location>
</feature>
<accession>A0A4Y7JLM4</accession>
<dbReference type="PANTHER" id="PTHR34280:SF2">
    <property type="entry name" value="OS01G0920100 PROTEIN"/>
    <property type="match status" value="1"/>
</dbReference>
<dbReference type="EMBL" id="CM010719">
    <property type="protein sequence ID" value="RZC60649.1"/>
    <property type="molecule type" value="Genomic_DNA"/>
</dbReference>
<keyword evidence="3" id="KW-1185">Reference proteome</keyword>
<feature type="region of interest" description="Disordered" evidence="1">
    <location>
        <begin position="185"/>
        <end position="265"/>
    </location>
</feature>
<dbReference type="AlphaFoldDB" id="A0A4Y7JLM4"/>
<name>A0A4Y7JLM4_PAPSO</name>
<organism evidence="2 3">
    <name type="scientific">Papaver somniferum</name>
    <name type="common">Opium poppy</name>
    <dbReference type="NCBI Taxonomy" id="3469"/>
    <lineage>
        <taxon>Eukaryota</taxon>
        <taxon>Viridiplantae</taxon>
        <taxon>Streptophyta</taxon>
        <taxon>Embryophyta</taxon>
        <taxon>Tracheophyta</taxon>
        <taxon>Spermatophyta</taxon>
        <taxon>Magnoliopsida</taxon>
        <taxon>Ranunculales</taxon>
        <taxon>Papaveraceae</taxon>
        <taxon>Papaveroideae</taxon>
        <taxon>Papaver</taxon>
    </lineage>
</organism>
<evidence type="ECO:0000313" key="3">
    <source>
        <dbReference type="Proteomes" id="UP000316621"/>
    </source>
</evidence>
<dbReference type="Gramene" id="RZC60649">
    <property type="protein sequence ID" value="RZC60649"/>
    <property type="gene ID" value="C5167_022409"/>
</dbReference>
<proteinExistence type="predicted"/>
<reference evidence="2 3" key="1">
    <citation type="journal article" date="2018" name="Science">
        <title>The opium poppy genome and morphinan production.</title>
        <authorList>
            <person name="Guo L."/>
            <person name="Winzer T."/>
            <person name="Yang X."/>
            <person name="Li Y."/>
            <person name="Ning Z."/>
            <person name="He Z."/>
            <person name="Teodor R."/>
            <person name="Lu Y."/>
            <person name="Bowser T.A."/>
            <person name="Graham I.A."/>
            <person name="Ye K."/>
        </authorList>
    </citation>
    <scope>NUCLEOTIDE SEQUENCE [LARGE SCALE GENOMIC DNA]</scope>
    <source>
        <strain evidence="3">cv. HN1</strain>
        <tissue evidence="2">Leaves</tissue>
    </source>
</reference>
<evidence type="ECO:0000313" key="2">
    <source>
        <dbReference type="EMBL" id="RZC60649.1"/>
    </source>
</evidence>
<feature type="compositionally biased region" description="Low complexity" evidence="1">
    <location>
        <begin position="201"/>
        <end position="210"/>
    </location>
</feature>
<gene>
    <name evidence="2" type="ORF">C5167_022409</name>
</gene>
<dbReference type="PANTHER" id="PTHR34280">
    <property type="entry name" value="OS01G0920100 PROTEIN"/>
    <property type="match status" value="1"/>
</dbReference>
<evidence type="ECO:0000256" key="1">
    <source>
        <dbReference type="SAM" id="MobiDB-lite"/>
    </source>
</evidence>
<dbReference type="OMA" id="ARFEDRM"/>
<protein>
    <submittedName>
        <fullName evidence="2">Uncharacterized protein</fullName>
    </submittedName>
</protein>
<sequence length="265" mass="28901">MGSCASVIKQEDSVSKSNKMFLVSSPVKQQQQQQKQVTQQVNGGGLINDLGSKYPSASTPPPWYKTLGDLGSKEETFFDSQAWLDSDCDDFYSVNGEFTPSASRGSSRGSTPLHLTSFMGTPQRAKSPLSEKAFNSIPETRSTEKRKKLADLFRDSFDAGKASDDQNASGKPLIAFGILEVEKTNNLDDPPKSLNETPVLSETNSVSSSEKSPDRIPKPEKEKLTKAVRRCLPKMIPSCSSAERKKRHSMSPIRNGGGVYNSTIA</sequence>
<feature type="region of interest" description="Disordered" evidence="1">
    <location>
        <begin position="120"/>
        <end position="142"/>
    </location>
</feature>
<feature type="region of interest" description="Disordered" evidence="1">
    <location>
        <begin position="25"/>
        <end position="60"/>
    </location>
</feature>
<dbReference type="OrthoDB" id="1925325at2759"/>
<dbReference type="InterPro" id="IPR038947">
    <property type="entry name" value="At3g27210-like"/>
</dbReference>